<organism evidence="1 2">
    <name type="scientific">Colletotrichum truncatum</name>
    <name type="common">Anthracnose fungus</name>
    <name type="synonym">Colletotrichum capsici</name>
    <dbReference type="NCBI Taxonomy" id="5467"/>
    <lineage>
        <taxon>Eukaryota</taxon>
        <taxon>Fungi</taxon>
        <taxon>Dikarya</taxon>
        <taxon>Ascomycota</taxon>
        <taxon>Pezizomycotina</taxon>
        <taxon>Sordariomycetes</taxon>
        <taxon>Hypocreomycetidae</taxon>
        <taxon>Glomerellales</taxon>
        <taxon>Glomerellaceae</taxon>
        <taxon>Colletotrichum</taxon>
        <taxon>Colletotrichum truncatum species complex</taxon>
    </lineage>
</organism>
<keyword evidence="2" id="KW-1185">Reference proteome</keyword>
<gene>
    <name evidence="1" type="ORF">CTRU02_209078</name>
</gene>
<sequence>MLYQYLMAAHAALMVFNVAAVPVDLDADAITRSASLDLRQTSCGEEQLSNETWIKNDIDAFLANASQHYTQYPTNNVQALAAYLGAPNFYCGVNEWCNAGQPCTPVGLPGWYVLMGMQSWNNYINNLNLAVTYSATIIGLKLPKLVDDLWPKKRDGVTPLKMILAWVNGLLNAFPTTAVFGATAGGVASAVQGNNIIASGMMIPPGADGQYVRWSDLANQMGSKIDEYKRAIGAYAQKIIDAPINETQWGINKALQGGAFLTRDRNVTQDDFDNWMYRTISVNAMGLLMQAQNVYIIRTFNKTDCDDSDPAFLCRLEPNNKWTEWRFQRKGSEDNVPENRLAKKLVETYGLTKEQILKGPTDCFDSHDYEQLTNPWETVSAKGISPKDPIELCNFNVNICNMDVAEGDEYGPSGWYGPDFSDWMCELQGLTWTK</sequence>
<accession>A0ACC3YYG4</accession>
<evidence type="ECO:0000313" key="1">
    <source>
        <dbReference type="EMBL" id="KAL0936862.1"/>
    </source>
</evidence>
<protein>
    <submittedName>
        <fullName evidence="1">Uncharacterized protein</fullName>
    </submittedName>
</protein>
<proteinExistence type="predicted"/>
<name>A0ACC3YYG4_COLTU</name>
<evidence type="ECO:0000313" key="2">
    <source>
        <dbReference type="Proteomes" id="UP000805649"/>
    </source>
</evidence>
<comment type="caution">
    <text evidence="1">The sequence shown here is derived from an EMBL/GenBank/DDBJ whole genome shotgun (WGS) entry which is preliminary data.</text>
</comment>
<dbReference type="EMBL" id="VUJX02000005">
    <property type="protein sequence ID" value="KAL0936862.1"/>
    <property type="molecule type" value="Genomic_DNA"/>
</dbReference>
<reference evidence="1 2" key="1">
    <citation type="journal article" date="2020" name="Phytopathology">
        <title>Genome Sequence Resources of Colletotrichum truncatum, C. plurivorum, C. musicola, and C. sojae: Four Species Pathogenic to Soybean (Glycine max).</title>
        <authorList>
            <person name="Rogerio F."/>
            <person name="Boufleur T.R."/>
            <person name="Ciampi-Guillardi M."/>
            <person name="Sukno S.A."/>
            <person name="Thon M.R."/>
            <person name="Massola Junior N.S."/>
            <person name="Baroncelli R."/>
        </authorList>
    </citation>
    <scope>NUCLEOTIDE SEQUENCE [LARGE SCALE GENOMIC DNA]</scope>
    <source>
        <strain evidence="1 2">CMES1059</strain>
    </source>
</reference>
<dbReference type="Proteomes" id="UP000805649">
    <property type="component" value="Unassembled WGS sequence"/>
</dbReference>